<evidence type="ECO:0008006" key="5">
    <source>
        <dbReference type="Google" id="ProtNLM"/>
    </source>
</evidence>
<keyword evidence="4" id="KW-1185">Reference proteome</keyword>
<keyword evidence="2" id="KW-0812">Transmembrane</keyword>
<feature type="transmembrane region" description="Helical" evidence="2">
    <location>
        <begin position="105"/>
        <end position="124"/>
    </location>
</feature>
<feature type="transmembrane region" description="Helical" evidence="2">
    <location>
        <begin position="267"/>
        <end position="292"/>
    </location>
</feature>
<sequence length="566" mass="59282">MMGTRPLPEPAGKTMTISTVRPSVTGEKRRETPGSPADPGRWFTLACYATGQLVLLGWWLAFHPGLMSPDSVTYVEHVTTGPWVGGQSVAYDALLGLCLWLTGDVSGVTLLQTAAMAAALAHLAGALRPLGPRRGWLLVAVGCATLSPPLGAFTVTIWKDVPFTICAVLAAGTAIGLASGRTARGPSGGPPGGPASSAGPSAEDAAGRPAGDAARGPAAGPTAGPAAGPAGGAARAGSRRRGGTRRRRRPGNGWVWDRRHAALGAELLGLGLFRHNGFLVALIAAVLLVLLLPGARRWVAVTAAGAVAVPPLLLGAGYPALGIAPPSRTFAYQTVFGDLAVAYGERPELFGREERALLETIAPPDAWRRGATCQTMARIFFDPAFGHAAAERRISDVLRLWRSLLVRAPGLMLGTRICRAALAWQIGSTAGEPGGELYRFSTHDPRLPAAWEGTATASVMRQRPFLPVLRSAGLTALDAATVRQFEWLLWRGPLWCYLAYAAAALAWRRTGSRAALAGAAVVAGQQLGVILTNTAPDFRFMVTPILVGILLTPLLAREVRILAARR</sequence>
<feature type="region of interest" description="Disordered" evidence="1">
    <location>
        <begin position="1"/>
        <end position="37"/>
    </location>
</feature>
<feature type="compositionally biased region" description="Basic residues" evidence="1">
    <location>
        <begin position="237"/>
        <end position="250"/>
    </location>
</feature>
<keyword evidence="2" id="KW-0472">Membrane</keyword>
<feature type="transmembrane region" description="Helical" evidence="2">
    <location>
        <begin position="298"/>
        <end position="321"/>
    </location>
</feature>
<proteinExistence type="predicted"/>
<feature type="compositionally biased region" description="Low complexity" evidence="1">
    <location>
        <begin position="194"/>
        <end position="236"/>
    </location>
</feature>
<comment type="caution">
    <text evidence="3">The sequence shown here is derived from an EMBL/GenBank/DDBJ whole genome shotgun (WGS) entry which is preliminary data.</text>
</comment>
<evidence type="ECO:0000313" key="3">
    <source>
        <dbReference type="EMBL" id="GAA2994256.1"/>
    </source>
</evidence>
<protein>
    <recommendedName>
        <fullName evidence="5">Integral membrane protein</fullName>
    </recommendedName>
</protein>
<evidence type="ECO:0000256" key="2">
    <source>
        <dbReference type="SAM" id="Phobius"/>
    </source>
</evidence>
<organism evidence="3 4">
    <name type="scientific">Streptosporangium longisporum</name>
    <dbReference type="NCBI Taxonomy" id="46187"/>
    <lineage>
        <taxon>Bacteria</taxon>
        <taxon>Bacillati</taxon>
        <taxon>Actinomycetota</taxon>
        <taxon>Actinomycetes</taxon>
        <taxon>Streptosporangiales</taxon>
        <taxon>Streptosporangiaceae</taxon>
        <taxon>Streptosporangium</taxon>
    </lineage>
</organism>
<dbReference type="Proteomes" id="UP001499930">
    <property type="component" value="Unassembled WGS sequence"/>
</dbReference>
<feature type="region of interest" description="Disordered" evidence="1">
    <location>
        <begin position="182"/>
        <end position="252"/>
    </location>
</feature>
<feature type="transmembrane region" description="Helical" evidence="2">
    <location>
        <begin position="42"/>
        <end position="61"/>
    </location>
</feature>
<feature type="transmembrane region" description="Helical" evidence="2">
    <location>
        <begin position="136"/>
        <end position="155"/>
    </location>
</feature>
<name>A0ABN3XTK4_9ACTN</name>
<evidence type="ECO:0000256" key="1">
    <source>
        <dbReference type="SAM" id="MobiDB-lite"/>
    </source>
</evidence>
<gene>
    <name evidence="3" type="ORF">GCM10017559_13210</name>
</gene>
<dbReference type="EMBL" id="BAAAWD010000006">
    <property type="protein sequence ID" value="GAA2994256.1"/>
    <property type="molecule type" value="Genomic_DNA"/>
</dbReference>
<accession>A0ABN3XTK4</accession>
<evidence type="ECO:0000313" key="4">
    <source>
        <dbReference type="Proteomes" id="UP001499930"/>
    </source>
</evidence>
<keyword evidence="2" id="KW-1133">Transmembrane helix</keyword>
<reference evidence="3 4" key="1">
    <citation type="journal article" date="2019" name="Int. J. Syst. Evol. Microbiol.">
        <title>The Global Catalogue of Microorganisms (GCM) 10K type strain sequencing project: providing services to taxonomists for standard genome sequencing and annotation.</title>
        <authorList>
            <consortium name="The Broad Institute Genomics Platform"/>
            <consortium name="The Broad Institute Genome Sequencing Center for Infectious Disease"/>
            <person name="Wu L."/>
            <person name="Ma J."/>
        </authorList>
    </citation>
    <scope>NUCLEOTIDE SEQUENCE [LARGE SCALE GENOMIC DNA]</scope>
    <source>
        <strain evidence="3 4">JCM 3106</strain>
    </source>
</reference>